<protein>
    <submittedName>
        <fullName evidence="2">Uncharacterized protein</fullName>
    </submittedName>
</protein>
<feature type="region of interest" description="Disordered" evidence="1">
    <location>
        <begin position="37"/>
        <end position="64"/>
    </location>
</feature>
<organism evidence="2 3">
    <name type="scientific">Rhodococcus hoagii</name>
    <name type="common">Corynebacterium equii</name>
    <dbReference type="NCBI Taxonomy" id="43767"/>
    <lineage>
        <taxon>Bacteria</taxon>
        <taxon>Bacillati</taxon>
        <taxon>Actinomycetota</taxon>
        <taxon>Actinomycetes</taxon>
        <taxon>Mycobacteriales</taxon>
        <taxon>Nocardiaceae</taxon>
        <taxon>Prescottella</taxon>
    </lineage>
</organism>
<name>A0A9Q2PG39_RHOHA</name>
<evidence type="ECO:0000313" key="3">
    <source>
        <dbReference type="Proteomes" id="UP000808906"/>
    </source>
</evidence>
<accession>A0A9Q2PG39</accession>
<dbReference type="Proteomes" id="UP000808906">
    <property type="component" value="Unassembled WGS sequence"/>
</dbReference>
<sequence length="64" mass="7135">MTKREEAIDALTAKGRTREQAEAFIDLMGSAFRRRGWAGGEPLSQDQIGERLDTFLGKPEGDRP</sequence>
<gene>
    <name evidence="2" type="ORF">GS441_20130</name>
</gene>
<dbReference type="AlphaFoldDB" id="A0A9Q2PG39"/>
<comment type="caution">
    <text evidence="2">The sequence shown here is derived from an EMBL/GenBank/DDBJ whole genome shotgun (WGS) entry which is preliminary data.</text>
</comment>
<proteinExistence type="predicted"/>
<reference evidence="2" key="1">
    <citation type="submission" date="2019-11" db="EMBL/GenBank/DDBJ databases">
        <title>Spread of Macrolides and rifampicin resistant Rhodococcus equi in clinical isolates in the USA.</title>
        <authorList>
            <person name="Alvarez-Narvaez S."/>
            <person name="Huber L."/>
            <person name="Cohen N.D."/>
            <person name="Slovis N."/>
            <person name="Greiter M."/>
            <person name="Giguere S."/>
            <person name="Hart K."/>
        </authorList>
    </citation>
    <scope>NUCLEOTIDE SEQUENCE</scope>
    <source>
        <strain evidence="2">Lh_17</strain>
    </source>
</reference>
<evidence type="ECO:0000256" key="1">
    <source>
        <dbReference type="SAM" id="MobiDB-lite"/>
    </source>
</evidence>
<dbReference type="RefSeq" id="WP_209284322.1">
    <property type="nucleotide sequence ID" value="NZ_JAJNNF010000093.1"/>
</dbReference>
<evidence type="ECO:0000313" key="2">
    <source>
        <dbReference type="EMBL" id="MBM4567639.1"/>
    </source>
</evidence>
<feature type="compositionally biased region" description="Basic and acidic residues" evidence="1">
    <location>
        <begin position="48"/>
        <end position="64"/>
    </location>
</feature>
<dbReference type="EMBL" id="WUXR01000013">
    <property type="protein sequence ID" value="MBM4567639.1"/>
    <property type="molecule type" value="Genomic_DNA"/>
</dbReference>